<evidence type="ECO:0000256" key="1">
    <source>
        <dbReference type="ARBA" id="ARBA00004123"/>
    </source>
</evidence>
<dbReference type="AlphaFoldDB" id="A0A7R9IX14"/>
<dbReference type="PROSITE" id="PS51257">
    <property type="entry name" value="PROKAR_LIPOPROTEIN"/>
    <property type="match status" value="1"/>
</dbReference>
<dbReference type="InterPro" id="IPR036236">
    <property type="entry name" value="Znf_C2H2_sf"/>
</dbReference>
<keyword evidence="4 7" id="KW-0863">Zinc-finger</keyword>
<comment type="subcellular location">
    <subcellularLocation>
        <location evidence="1">Nucleus</location>
    </subcellularLocation>
</comment>
<keyword evidence="5" id="KW-0862">Zinc</keyword>
<organism evidence="9">
    <name type="scientific">Timema californicum</name>
    <name type="common">California timema</name>
    <name type="synonym">Walking stick</name>
    <dbReference type="NCBI Taxonomy" id="61474"/>
    <lineage>
        <taxon>Eukaryota</taxon>
        <taxon>Metazoa</taxon>
        <taxon>Ecdysozoa</taxon>
        <taxon>Arthropoda</taxon>
        <taxon>Hexapoda</taxon>
        <taxon>Insecta</taxon>
        <taxon>Pterygota</taxon>
        <taxon>Neoptera</taxon>
        <taxon>Polyneoptera</taxon>
        <taxon>Phasmatodea</taxon>
        <taxon>Timematodea</taxon>
        <taxon>Timematoidea</taxon>
        <taxon>Timematidae</taxon>
        <taxon>Timema</taxon>
    </lineage>
</organism>
<feature type="domain" description="C2H2-type" evidence="8">
    <location>
        <begin position="73"/>
        <end position="100"/>
    </location>
</feature>
<evidence type="ECO:0000256" key="4">
    <source>
        <dbReference type="ARBA" id="ARBA00022771"/>
    </source>
</evidence>
<name>A0A7R9IX14_TIMCA</name>
<dbReference type="GO" id="GO:0000981">
    <property type="term" value="F:DNA-binding transcription factor activity, RNA polymerase II-specific"/>
    <property type="evidence" value="ECO:0007669"/>
    <property type="project" value="TreeGrafter"/>
</dbReference>
<dbReference type="PANTHER" id="PTHR24394:SF44">
    <property type="entry name" value="ZINC FINGER PROTEIN 271-LIKE"/>
    <property type="match status" value="1"/>
</dbReference>
<evidence type="ECO:0000256" key="6">
    <source>
        <dbReference type="ARBA" id="ARBA00023242"/>
    </source>
</evidence>
<dbReference type="SUPFAM" id="SSF57667">
    <property type="entry name" value="beta-beta-alpha zinc fingers"/>
    <property type="match status" value="1"/>
</dbReference>
<reference evidence="9" key="1">
    <citation type="submission" date="2020-11" db="EMBL/GenBank/DDBJ databases">
        <authorList>
            <person name="Tran Van P."/>
        </authorList>
    </citation>
    <scope>NUCLEOTIDE SEQUENCE</scope>
</reference>
<dbReference type="Gene3D" id="3.30.160.60">
    <property type="entry name" value="Classic Zinc Finger"/>
    <property type="match status" value="2"/>
</dbReference>
<dbReference type="InterPro" id="IPR013087">
    <property type="entry name" value="Znf_C2H2_type"/>
</dbReference>
<dbReference type="SMART" id="SM00355">
    <property type="entry name" value="ZnF_C2H2"/>
    <property type="match status" value="2"/>
</dbReference>
<evidence type="ECO:0000313" key="9">
    <source>
        <dbReference type="EMBL" id="CAD7568318.1"/>
    </source>
</evidence>
<keyword evidence="2" id="KW-0479">Metal-binding</keyword>
<accession>A0A7R9IX14</accession>
<dbReference type="PANTHER" id="PTHR24394">
    <property type="entry name" value="ZINC FINGER PROTEIN"/>
    <property type="match status" value="1"/>
</dbReference>
<evidence type="ECO:0000256" key="7">
    <source>
        <dbReference type="PROSITE-ProRule" id="PRU00042"/>
    </source>
</evidence>
<gene>
    <name evidence="9" type="ORF">TCMB3V08_LOCUS1087</name>
</gene>
<evidence type="ECO:0000256" key="5">
    <source>
        <dbReference type="ARBA" id="ARBA00022833"/>
    </source>
</evidence>
<dbReference type="PROSITE" id="PS50157">
    <property type="entry name" value="ZINC_FINGER_C2H2_2"/>
    <property type="match status" value="2"/>
</dbReference>
<keyword evidence="3" id="KW-0677">Repeat</keyword>
<feature type="domain" description="C2H2-type" evidence="8">
    <location>
        <begin position="101"/>
        <end position="128"/>
    </location>
</feature>
<dbReference type="GO" id="GO:0005634">
    <property type="term" value="C:nucleus"/>
    <property type="evidence" value="ECO:0007669"/>
    <property type="project" value="UniProtKB-SubCell"/>
</dbReference>
<dbReference type="GO" id="GO:0008270">
    <property type="term" value="F:zinc ion binding"/>
    <property type="evidence" value="ECO:0007669"/>
    <property type="project" value="UniProtKB-KW"/>
</dbReference>
<evidence type="ECO:0000259" key="8">
    <source>
        <dbReference type="PROSITE" id="PS50157"/>
    </source>
</evidence>
<dbReference type="PROSITE" id="PS00028">
    <property type="entry name" value="ZINC_FINGER_C2H2_1"/>
    <property type="match status" value="2"/>
</dbReference>
<dbReference type="FunFam" id="3.30.160.60:FF:002343">
    <property type="entry name" value="Zinc finger protein 33A"/>
    <property type="match status" value="1"/>
</dbReference>
<sequence>MDDASKPTHVSSVLATGCDMNASVATSIRNKGERICRCDLKMLTTAWPQTFHRLPGKSCLKVHQAIHSGERNHMCDLCGQTFTYAFTLTSHMSTHTGHKPHHCGKCGKTFSQKGTFNRHMLVHTGEKLRMMRWKESRASLTSLEATSSGDTSPASWDISLVSNGFDFSSLAKHGVSVSGGSASVTDTLLSGISGGGGLGIRSDTFTASYINHWAAVKVPIITILGPRPFHKPANPNFFAASIAVTPFSWLSLDTTVSAG</sequence>
<protein>
    <submittedName>
        <fullName evidence="9">(California timema) hypothetical protein</fullName>
    </submittedName>
</protein>
<evidence type="ECO:0000256" key="3">
    <source>
        <dbReference type="ARBA" id="ARBA00022737"/>
    </source>
</evidence>
<evidence type="ECO:0000256" key="2">
    <source>
        <dbReference type="ARBA" id="ARBA00022723"/>
    </source>
</evidence>
<dbReference type="EMBL" id="OE179287">
    <property type="protein sequence ID" value="CAD7568318.1"/>
    <property type="molecule type" value="Genomic_DNA"/>
</dbReference>
<dbReference type="Pfam" id="PF00096">
    <property type="entry name" value="zf-C2H2"/>
    <property type="match status" value="2"/>
</dbReference>
<keyword evidence="6" id="KW-0539">Nucleus</keyword>
<proteinExistence type="predicted"/>
<dbReference type="FunFam" id="3.30.160.60:FF:000624">
    <property type="entry name" value="zinc finger protein 697"/>
    <property type="match status" value="1"/>
</dbReference>